<dbReference type="EMBL" id="CQQC01000623">
    <property type="protein sequence ID" value="CNV28553.1"/>
    <property type="molecule type" value="Genomic_DNA"/>
</dbReference>
<reference evidence="1 2" key="1">
    <citation type="submission" date="2015-03" db="EMBL/GenBank/DDBJ databases">
        <authorList>
            <consortium name="Pathogen Informatics"/>
        </authorList>
    </citation>
    <scope>NUCLEOTIDE SEQUENCE [LARGE SCALE GENOMIC DNA]</scope>
    <source>
        <strain evidence="1 2">D00501624</strain>
    </source>
</reference>
<proteinExistence type="predicted"/>
<evidence type="ECO:0000313" key="1">
    <source>
        <dbReference type="EMBL" id="CNV28553.1"/>
    </source>
</evidence>
<accession>A0A655EPB2</accession>
<dbReference type="Proteomes" id="UP000039217">
    <property type="component" value="Unassembled WGS sequence"/>
</dbReference>
<dbReference type="AlphaFoldDB" id="A0A655EPB2"/>
<gene>
    <name evidence="1" type="ORF">ERS007661_01975</name>
</gene>
<evidence type="ECO:0000313" key="2">
    <source>
        <dbReference type="Proteomes" id="UP000039217"/>
    </source>
</evidence>
<sequence length="81" mass="8576">MVTVELVAPDDGSGMGTTQRVAQFRFGPFGADRGAIENQPDDLEAFGMGAAGQFVVFRLHLRGDTGQRGLDEVVDGAGRHV</sequence>
<organism evidence="1 2">
    <name type="scientific">Mycobacterium tuberculosis</name>
    <dbReference type="NCBI Taxonomy" id="1773"/>
    <lineage>
        <taxon>Bacteria</taxon>
        <taxon>Bacillati</taxon>
        <taxon>Actinomycetota</taxon>
        <taxon>Actinomycetes</taxon>
        <taxon>Mycobacteriales</taxon>
        <taxon>Mycobacteriaceae</taxon>
        <taxon>Mycobacterium</taxon>
        <taxon>Mycobacterium tuberculosis complex</taxon>
    </lineage>
</organism>
<name>A0A655EPB2_MYCTX</name>
<protein>
    <submittedName>
        <fullName evidence="1">Uncharacterized protein</fullName>
    </submittedName>
</protein>